<dbReference type="SMART" id="SM00886">
    <property type="entry name" value="Dabb"/>
    <property type="match status" value="1"/>
</dbReference>
<dbReference type="PANTHER" id="PTHR33178:SF10">
    <property type="entry name" value="STRESS-RESPONSE A_B BARREL DOMAIN-CONTAINING PROTEIN"/>
    <property type="match status" value="1"/>
</dbReference>
<dbReference type="RefSeq" id="WP_190462769.1">
    <property type="nucleotide sequence ID" value="NZ_JACJPW010000009.1"/>
</dbReference>
<proteinExistence type="predicted"/>
<dbReference type="PANTHER" id="PTHR33178">
    <property type="match status" value="1"/>
</dbReference>
<comment type="subunit">
    <text evidence="1">Homodimer.</text>
</comment>
<protein>
    <submittedName>
        <fullName evidence="3">Dabb family protein</fullName>
    </submittedName>
</protein>
<dbReference type="Proteomes" id="UP000641646">
    <property type="component" value="Unassembled WGS sequence"/>
</dbReference>
<evidence type="ECO:0000256" key="1">
    <source>
        <dbReference type="ARBA" id="ARBA00011738"/>
    </source>
</evidence>
<dbReference type="InterPro" id="IPR011008">
    <property type="entry name" value="Dimeric_a/b-barrel"/>
</dbReference>
<evidence type="ECO:0000313" key="4">
    <source>
        <dbReference type="Proteomes" id="UP000641646"/>
    </source>
</evidence>
<dbReference type="InterPro" id="IPR013097">
    <property type="entry name" value="Dabb"/>
</dbReference>
<dbReference type="Pfam" id="PF07876">
    <property type="entry name" value="Dabb"/>
    <property type="match status" value="1"/>
</dbReference>
<sequence>MTQVQHMVLFKFKPEVPSEKIDDIFTKLSELKNLVPGITYFAGGPYSSSEGLNQGFTHGFLMTFDSVEARDNYLPHPLHENIKAEIIPCIDDLLTFDFVVPT</sequence>
<dbReference type="AlphaFoldDB" id="A0A926ZH40"/>
<feature type="domain" description="Stress-response A/B barrel" evidence="2">
    <location>
        <begin position="4"/>
        <end position="98"/>
    </location>
</feature>
<dbReference type="Gene3D" id="3.30.70.100">
    <property type="match status" value="1"/>
</dbReference>
<gene>
    <name evidence="3" type="ORF">H6G03_05170</name>
</gene>
<dbReference type="InterPro" id="IPR044662">
    <property type="entry name" value="HS1/DABB1-like"/>
</dbReference>
<accession>A0A926ZH40</accession>
<organism evidence="3 4">
    <name type="scientific">Aerosakkonema funiforme FACHB-1375</name>
    <dbReference type="NCBI Taxonomy" id="2949571"/>
    <lineage>
        <taxon>Bacteria</taxon>
        <taxon>Bacillati</taxon>
        <taxon>Cyanobacteriota</taxon>
        <taxon>Cyanophyceae</taxon>
        <taxon>Oscillatoriophycideae</taxon>
        <taxon>Aerosakkonematales</taxon>
        <taxon>Aerosakkonemataceae</taxon>
        <taxon>Aerosakkonema</taxon>
    </lineage>
</organism>
<comment type="caution">
    <text evidence="3">The sequence shown here is derived from an EMBL/GenBank/DDBJ whole genome shotgun (WGS) entry which is preliminary data.</text>
</comment>
<dbReference type="PROSITE" id="PS51502">
    <property type="entry name" value="S_R_A_B_BARREL"/>
    <property type="match status" value="1"/>
</dbReference>
<evidence type="ECO:0000259" key="2">
    <source>
        <dbReference type="PROSITE" id="PS51502"/>
    </source>
</evidence>
<name>A0A926ZH40_9CYAN</name>
<evidence type="ECO:0000313" key="3">
    <source>
        <dbReference type="EMBL" id="MBD2180501.1"/>
    </source>
</evidence>
<dbReference type="SUPFAM" id="SSF54909">
    <property type="entry name" value="Dimeric alpha+beta barrel"/>
    <property type="match status" value="1"/>
</dbReference>
<keyword evidence="4" id="KW-1185">Reference proteome</keyword>
<reference evidence="3" key="2">
    <citation type="submission" date="2020-08" db="EMBL/GenBank/DDBJ databases">
        <authorList>
            <person name="Chen M."/>
            <person name="Teng W."/>
            <person name="Zhao L."/>
            <person name="Hu C."/>
            <person name="Zhou Y."/>
            <person name="Han B."/>
            <person name="Song L."/>
            <person name="Shu W."/>
        </authorList>
    </citation>
    <scope>NUCLEOTIDE SEQUENCE</scope>
    <source>
        <strain evidence="3">FACHB-1375</strain>
    </source>
</reference>
<dbReference type="EMBL" id="JACJPW010000009">
    <property type="protein sequence ID" value="MBD2180501.1"/>
    <property type="molecule type" value="Genomic_DNA"/>
</dbReference>
<reference evidence="3" key="1">
    <citation type="journal article" date="2015" name="ISME J.">
        <title>Draft Genome Sequence of Streptomyces incarnatus NRRL8089, which Produces the Nucleoside Antibiotic Sinefungin.</title>
        <authorList>
            <person name="Oshima K."/>
            <person name="Hattori M."/>
            <person name="Shimizu H."/>
            <person name="Fukuda K."/>
            <person name="Nemoto M."/>
            <person name="Inagaki K."/>
            <person name="Tamura T."/>
        </authorList>
    </citation>
    <scope>NUCLEOTIDE SEQUENCE</scope>
    <source>
        <strain evidence="3">FACHB-1375</strain>
    </source>
</reference>